<dbReference type="CDD" id="cd02576">
    <property type="entry name" value="PseudoU_synth_ScPUS7"/>
    <property type="match status" value="1"/>
</dbReference>
<dbReference type="Proteomes" id="UP001162031">
    <property type="component" value="Unassembled WGS sequence"/>
</dbReference>
<dbReference type="Gene3D" id="3.30.2350.20">
    <property type="entry name" value="TruD, catalytic domain"/>
    <property type="match status" value="2"/>
</dbReference>
<evidence type="ECO:0000256" key="2">
    <source>
        <dbReference type="ARBA" id="ARBA00023235"/>
    </source>
</evidence>
<dbReference type="GO" id="GO:0003723">
    <property type="term" value="F:RNA binding"/>
    <property type="evidence" value="ECO:0007669"/>
    <property type="project" value="InterPro"/>
</dbReference>
<evidence type="ECO:0000313" key="5">
    <source>
        <dbReference type="EMBL" id="CAI5734785.1"/>
    </source>
</evidence>
<accession>A0AAV0UH09</accession>
<dbReference type="GO" id="GO:0001522">
    <property type="term" value="P:pseudouridine synthesis"/>
    <property type="evidence" value="ECO:0007669"/>
    <property type="project" value="InterPro"/>
</dbReference>
<dbReference type="InterPro" id="IPR020103">
    <property type="entry name" value="PsdUridine_synth_cat_dom_sf"/>
</dbReference>
<protein>
    <recommendedName>
        <fullName evidence="4">TRUD domain-containing protein</fullName>
    </recommendedName>
</protein>
<dbReference type="PIRSF" id="PIRSF037016">
    <property type="entry name" value="Pseudouridin_synth_euk_prd"/>
    <property type="match status" value="1"/>
</dbReference>
<keyword evidence="2" id="KW-0413">Isomerase</keyword>
<feature type="region of interest" description="Disordered" evidence="3">
    <location>
        <begin position="752"/>
        <end position="825"/>
    </location>
</feature>
<dbReference type="GO" id="GO:0005634">
    <property type="term" value="C:nucleus"/>
    <property type="evidence" value="ECO:0007669"/>
    <property type="project" value="TreeGrafter"/>
</dbReference>
<dbReference type="InterPro" id="IPR001656">
    <property type="entry name" value="PsdUridine_synth_TruD"/>
</dbReference>
<comment type="caution">
    <text evidence="5">The sequence shown here is derived from an EMBL/GenBank/DDBJ whole genome shotgun (WGS) entry which is preliminary data.</text>
</comment>
<evidence type="ECO:0000259" key="4">
    <source>
        <dbReference type="PROSITE" id="PS50984"/>
    </source>
</evidence>
<dbReference type="GO" id="GO:0009982">
    <property type="term" value="F:pseudouridine synthase activity"/>
    <property type="evidence" value="ECO:0007669"/>
    <property type="project" value="InterPro"/>
</dbReference>
<name>A0AAV0UH09_HYABA</name>
<evidence type="ECO:0000256" key="3">
    <source>
        <dbReference type="SAM" id="MobiDB-lite"/>
    </source>
</evidence>
<evidence type="ECO:0000313" key="6">
    <source>
        <dbReference type="Proteomes" id="UP001162031"/>
    </source>
</evidence>
<gene>
    <name evidence="5" type="ORF">HBR001_LOCUS6273</name>
</gene>
<dbReference type="InterPro" id="IPR042214">
    <property type="entry name" value="TruD_catalytic"/>
</dbReference>
<organism evidence="5 6">
    <name type="scientific">Hyaloperonospora brassicae</name>
    <name type="common">Brassica downy mildew</name>
    <name type="synonym">Peronospora brassicae</name>
    <dbReference type="NCBI Taxonomy" id="162125"/>
    <lineage>
        <taxon>Eukaryota</taxon>
        <taxon>Sar</taxon>
        <taxon>Stramenopiles</taxon>
        <taxon>Oomycota</taxon>
        <taxon>Peronosporomycetes</taxon>
        <taxon>Peronosporales</taxon>
        <taxon>Peronosporaceae</taxon>
        <taxon>Hyaloperonospora</taxon>
    </lineage>
</organism>
<feature type="domain" description="TRUD" evidence="4">
    <location>
        <begin position="424"/>
        <end position="668"/>
    </location>
</feature>
<evidence type="ECO:0000256" key="1">
    <source>
        <dbReference type="ARBA" id="ARBA00007953"/>
    </source>
</evidence>
<feature type="region of interest" description="Disordered" evidence="3">
    <location>
        <begin position="1"/>
        <end position="33"/>
    </location>
</feature>
<dbReference type="Pfam" id="PF01142">
    <property type="entry name" value="TruD"/>
    <property type="match status" value="1"/>
</dbReference>
<dbReference type="AlphaFoldDB" id="A0AAV0UH09"/>
<feature type="compositionally biased region" description="Low complexity" evidence="3">
    <location>
        <begin position="24"/>
        <end position="33"/>
    </location>
</feature>
<dbReference type="SUPFAM" id="SSF55120">
    <property type="entry name" value="Pseudouridine synthase"/>
    <property type="match status" value="1"/>
</dbReference>
<dbReference type="EMBL" id="CANTFL010001244">
    <property type="protein sequence ID" value="CAI5734785.1"/>
    <property type="molecule type" value="Genomic_DNA"/>
</dbReference>
<sequence length="825" mass="92463">MTSRRGASGRRSEHSHWKSRRFGTSRSSSSSARCGHAVSFRDEGYNDHESVCIAEDVAGIAGFRTPSQIGFHGVVKQRYDDFLVHELRARSRVPVVLQHVVKKRPHVVQVVRERVLACVLDRKDAQGLETDGAGQLDVDKQLHETLRQVTGKLQQTLLQQQIDSQQAHEAYHLRQLVLLVSKEIGVKKGKEFEQFLKRVEQAQEAFERKQREKRADTDLTAAATAAAEGLTFYLGGLNDKADRVFIHETMRRYGRTRIVGDTLNIGSDTAVIRVRPRFAVQLLPGERDEKRDWPVGQPDYLQFTLYKRNKETTAVISQLASMLKVLPKVFSYAEVKDKRGVTTQLCTMYRVRKSRAQLLLRPSSSRKLEDQPFLVGDLRYVPRMVELGDCAGNRIAMVIRSLPDENKLSKDDVGQAVRSWETCGFINFFGLQRFGHSSTSYHLLGRAVLRKDYKLAVLLVLRPQEGEASKIRAVRENFRQHKDVAAALRLLPPFLVPERAVLEGLQQHGMDAHKLAFNNIPKPLRVSFVEAYRYFVWNEMASMRMSKLSSTSAVVGDIVFAKEIGPRMPQAHGDTSEPTKKRQRTEKSLTRRRGQEIVELTANNVDQYSIEDVVLPLPGHAIKYPTNEIGAAYRKMLTTDGIDLNAHFGADGSQEYLLDGSYRHVVKKPTRVSFRLERYTDPTKPLLLNDVDALLAESSASSHGIVTPETTADKLSQEQTEDGLHRALVLEFDLDYDVDAMSAIRELMKQSGSAHVHWKTSNSHTTRGEATQTSGGPSNTDSGSSGVRATTSSTKSGRGDARKIIKAQKTTQVAIGRPGFSLGRS</sequence>
<dbReference type="PANTHER" id="PTHR13326:SF21">
    <property type="entry name" value="PSEUDOURIDYLATE SYNTHASE PUS7L"/>
    <property type="match status" value="1"/>
</dbReference>
<feature type="compositionally biased region" description="Polar residues" evidence="3">
    <location>
        <begin position="759"/>
        <end position="796"/>
    </location>
</feature>
<feature type="compositionally biased region" description="Basic and acidic residues" evidence="3">
    <location>
        <begin position="574"/>
        <end position="593"/>
    </location>
</feature>
<reference evidence="5" key="1">
    <citation type="submission" date="2022-12" db="EMBL/GenBank/DDBJ databases">
        <authorList>
            <person name="Webb A."/>
        </authorList>
    </citation>
    <scope>NUCLEOTIDE SEQUENCE</scope>
    <source>
        <strain evidence="5">Hp1</strain>
    </source>
</reference>
<dbReference type="InterPro" id="IPR011760">
    <property type="entry name" value="PsdUridine_synth_TruD_insert"/>
</dbReference>
<dbReference type="PANTHER" id="PTHR13326">
    <property type="entry name" value="TRNA PSEUDOURIDINE SYNTHASE D"/>
    <property type="match status" value="1"/>
</dbReference>
<proteinExistence type="inferred from homology"/>
<dbReference type="PROSITE" id="PS50984">
    <property type="entry name" value="TRUD"/>
    <property type="match status" value="1"/>
</dbReference>
<comment type="similarity">
    <text evidence="1">Belongs to the pseudouridine synthase TruD family.</text>
</comment>
<keyword evidence="6" id="KW-1185">Reference proteome</keyword>
<feature type="region of interest" description="Disordered" evidence="3">
    <location>
        <begin position="567"/>
        <end position="593"/>
    </location>
</feature>